<organism evidence="2">
    <name type="scientific">Schlesneria paludicola</name>
    <dbReference type="NCBI Taxonomy" id="360056"/>
    <lineage>
        <taxon>Bacteria</taxon>
        <taxon>Pseudomonadati</taxon>
        <taxon>Planctomycetota</taxon>
        <taxon>Planctomycetia</taxon>
        <taxon>Planctomycetales</taxon>
        <taxon>Planctomycetaceae</taxon>
        <taxon>Schlesneria</taxon>
    </lineage>
</organism>
<feature type="transmembrane region" description="Helical" evidence="1">
    <location>
        <begin position="62"/>
        <end position="82"/>
    </location>
</feature>
<proteinExistence type="predicted"/>
<evidence type="ECO:0000256" key="1">
    <source>
        <dbReference type="SAM" id="Phobius"/>
    </source>
</evidence>
<dbReference type="SUPFAM" id="SSF54523">
    <property type="entry name" value="Pili subunits"/>
    <property type="match status" value="1"/>
</dbReference>
<dbReference type="InterPro" id="IPR012902">
    <property type="entry name" value="N_methyl_site"/>
</dbReference>
<dbReference type="Pfam" id="PF07963">
    <property type="entry name" value="N_methyl"/>
    <property type="match status" value="1"/>
</dbReference>
<evidence type="ECO:0000313" key="2">
    <source>
        <dbReference type="EMBL" id="HEN14145.1"/>
    </source>
</evidence>
<reference evidence="2" key="1">
    <citation type="journal article" date="2020" name="mSystems">
        <title>Genome- and Community-Level Interaction Insights into Carbon Utilization and Element Cycling Functions of Hydrothermarchaeota in Hydrothermal Sediment.</title>
        <authorList>
            <person name="Zhou Z."/>
            <person name="Liu Y."/>
            <person name="Xu W."/>
            <person name="Pan J."/>
            <person name="Luo Z.H."/>
            <person name="Li M."/>
        </authorList>
    </citation>
    <scope>NUCLEOTIDE SEQUENCE [LARGE SCALE GENOMIC DNA]</scope>
    <source>
        <strain evidence="2">SpSt-339</strain>
    </source>
</reference>
<accession>A0A7C2JXB6</accession>
<keyword evidence="1" id="KW-0472">Membrane</keyword>
<dbReference type="EMBL" id="DSOK01000051">
    <property type="protein sequence ID" value="HEN14145.1"/>
    <property type="molecule type" value="Genomic_DNA"/>
</dbReference>
<dbReference type="InterPro" id="IPR045584">
    <property type="entry name" value="Pilin-like"/>
</dbReference>
<sequence length="182" mass="19766">MVAAGAASAAGALHRGVRGVVCDRHVPAAGQTSQRPFVTTLMLRPDHHPSPHGRRGFTLLELMLALTLLGLFVALLSPLLLASARERRTAVQEQLALQLAANQLELLTLAAPSELDQYAMETKVDLPPDVTRWLPEAEQTVQATPTERGRRIVVTLTWQHRAGVTHRPVVLEGWSFAKGGQP</sequence>
<keyword evidence="1" id="KW-1133">Transmembrane helix</keyword>
<keyword evidence="1" id="KW-0812">Transmembrane</keyword>
<dbReference type="NCBIfam" id="TIGR02532">
    <property type="entry name" value="IV_pilin_GFxxxE"/>
    <property type="match status" value="1"/>
</dbReference>
<dbReference type="PROSITE" id="PS00409">
    <property type="entry name" value="PROKAR_NTER_METHYL"/>
    <property type="match status" value="1"/>
</dbReference>
<dbReference type="AlphaFoldDB" id="A0A7C2JXB6"/>
<name>A0A7C2JXB6_9PLAN</name>
<comment type="caution">
    <text evidence="2">The sequence shown here is derived from an EMBL/GenBank/DDBJ whole genome shotgun (WGS) entry which is preliminary data.</text>
</comment>
<protein>
    <submittedName>
        <fullName evidence="2">Prepilin-type N-terminal cleavage/methylation domain-containing protein</fullName>
    </submittedName>
</protein>
<gene>
    <name evidence="2" type="ORF">ENQ76_01580</name>
</gene>